<sequence length="930" mass="99488">MPDVQAPAPDPVAETLADLLARLKEAREAAATDPFGDPVLLMALAISRRLDDGRLDAPAIAALIGRIADDAAAERAQRLANYVGIGRAGGLDALAARLVRPDPDDSPVPFAAYREAVERPRFAAVFTAHPTFSLPPGTNAAVAAAASGGTMPRGLAHRPAAPTLTEEFVQAAAAIARGRDALDELAAALLLAAQGVWGDRWQQLRPSPVLLSTWVGYDTDGRTDIGWWDTIGLRLTMKRLQLQRLAAQLSPLGDGVAALAARVLLAEQAVAAQLEALPSGPKPDEVQAFAAVLVGRRDDALVDPAPLLALFPAAMAAAPDDATRLKLAVARAGLAAHGLALAHTHTRLNASQIHNALRQRLGLTAAPDDMASRRGLLTQINQALAEVEAQPVDFGALLAEQASAAKLMMTVAQITKHVDASQPVRFLIAETETGYTLLGALWLAKRLGIAERIEISPLFETAEALERGDRVVEEALRSPHFRDYLRAHGRLCLQFGYSDSGRYVGQLPASYLAERLKLRLADQLRRHGLADLELVLFDTHGESIGRGGHPDSLADRLDYLSPPQARAALTKVGLKLREESSFQGGDGYLLFGTPQLAAATIARIAEHAFAEPEGEPDPIYAESDWAADFFATIRREMQELVEDPGYAALLGAFGPGLLDRTGSRPAARQSDMGGPSRISHPSQLRAIPNNAILQQMGWLANTLHGLGAAAAANPDAFADLRARSPRFARALAMAARAAASSDIGVLRAAVDTLDPGPWLDRAGATQRPGRREELMAVAEALEKLDLSAVVVRMFRRLQADHLALRAAWPDLPRMPDRLVLLHALRLALIHRIWLLAVALPEFSPRHGATRDSLVAGILQLDVERALKLLAEVFPANPDPSSGLDFHEPAPERTSNSYAAEHATLFHPMGQLFALVRECSAAIVHEVGAFG</sequence>
<evidence type="ECO:0000256" key="2">
    <source>
        <dbReference type="ARBA" id="ARBA00022419"/>
    </source>
</evidence>
<comment type="function">
    <text evidence="1">Forms oxaloacetate, a four-carbon dicarboxylic acid source for the tricarboxylic acid cycle.</text>
</comment>
<evidence type="ECO:0000313" key="5">
    <source>
        <dbReference type="Proteomes" id="UP000199473"/>
    </source>
</evidence>
<dbReference type="GO" id="GO:0015977">
    <property type="term" value="P:carbon fixation"/>
    <property type="evidence" value="ECO:0007669"/>
    <property type="project" value="InterPro"/>
</dbReference>
<dbReference type="SUPFAM" id="SSF51621">
    <property type="entry name" value="Phosphoenolpyruvate/pyruvate domain"/>
    <property type="match status" value="1"/>
</dbReference>
<dbReference type="EMBL" id="FOSQ01000010">
    <property type="protein sequence ID" value="SFK89772.1"/>
    <property type="molecule type" value="Genomic_DNA"/>
</dbReference>
<keyword evidence="5" id="KW-1185">Reference proteome</keyword>
<accession>A0A1I4D8D0</accession>
<reference evidence="4 5" key="1">
    <citation type="submission" date="2016-10" db="EMBL/GenBank/DDBJ databases">
        <authorList>
            <person name="de Groot N.N."/>
        </authorList>
    </citation>
    <scope>NUCLEOTIDE SEQUENCE [LARGE SCALE GENOMIC DNA]</scope>
    <source>
        <strain evidence="4 5">DSM 19981</strain>
    </source>
</reference>
<dbReference type="OrthoDB" id="9758461at2"/>
<dbReference type="GO" id="GO:0006099">
    <property type="term" value="P:tricarboxylic acid cycle"/>
    <property type="evidence" value="ECO:0007669"/>
    <property type="project" value="InterPro"/>
</dbReference>
<name>A0A1I4D8D0_9PROT</name>
<organism evidence="4 5">
    <name type="scientific">Falsiroseomonas stagni DSM 19981</name>
    <dbReference type="NCBI Taxonomy" id="1123062"/>
    <lineage>
        <taxon>Bacteria</taxon>
        <taxon>Pseudomonadati</taxon>
        <taxon>Pseudomonadota</taxon>
        <taxon>Alphaproteobacteria</taxon>
        <taxon>Acetobacterales</taxon>
        <taxon>Roseomonadaceae</taxon>
        <taxon>Falsiroseomonas</taxon>
    </lineage>
</organism>
<dbReference type="Proteomes" id="UP000199473">
    <property type="component" value="Unassembled WGS sequence"/>
</dbReference>
<evidence type="ECO:0000313" key="4">
    <source>
        <dbReference type="EMBL" id="SFK89772.1"/>
    </source>
</evidence>
<dbReference type="RefSeq" id="WP_092961923.1">
    <property type="nucleotide sequence ID" value="NZ_FOSQ01000010.1"/>
</dbReference>
<keyword evidence="4" id="KW-0670">Pyruvate</keyword>
<protein>
    <recommendedName>
        <fullName evidence="2">Phosphoenolpyruvate carboxylase</fullName>
    </recommendedName>
</protein>
<dbReference type="PANTHER" id="PTHR30523:SF6">
    <property type="entry name" value="PHOSPHOENOLPYRUVATE CARBOXYLASE"/>
    <property type="match status" value="1"/>
</dbReference>
<dbReference type="InterPro" id="IPR021135">
    <property type="entry name" value="PEP_COase"/>
</dbReference>
<dbReference type="Pfam" id="PF00311">
    <property type="entry name" value="PEPcase"/>
    <property type="match status" value="1"/>
</dbReference>
<proteinExistence type="predicted"/>
<dbReference type="PANTHER" id="PTHR30523">
    <property type="entry name" value="PHOSPHOENOLPYRUVATE CARBOXYLASE"/>
    <property type="match status" value="1"/>
</dbReference>
<gene>
    <name evidence="4" type="ORF">SAMN02745775_11019</name>
</gene>
<evidence type="ECO:0000256" key="3">
    <source>
        <dbReference type="SAM" id="MobiDB-lite"/>
    </source>
</evidence>
<feature type="region of interest" description="Disordered" evidence="3">
    <location>
        <begin position="662"/>
        <end position="682"/>
    </location>
</feature>
<dbReference type="AlphaFoldDB" id="A0A1I4D8D0"/>
<dbReference type="InterPro" id="IPR015813">
    <property type="entry name" value="Pyrv/PenolPyrv_kinase-like_dom"/>
</dbReference>
<dbReference type="GO" id="GO:0005829">
    <property type="term" value="C:cytosol"/>
    <property type="evidence" value="ECO:0007669"/>
    <property type="project" value="TreeGrafter"/>
</dbReference>
<dbReference type="STRING" id="1123062.SAMN02745775_11019"/>
<evidence type="ECO:0000256" key="1">
    <source>
        <dbReference type="ARBA" id="ARBA00003670"/>
    </source>
</evidence>
<dbReference type="GO" id="GO:0008964">
    <property type="term" value="F:phosphoenolpyruvate carboxylase activity"/>
    <property type="evidence" value="ECO:0007669"/>
    <property type="project" value="InterPro"/>
</dbReference>